<keyword evidence="2" id="KW-1185">Reference proteome</keyword>
<protein>
    <recommendedName>
        <fullName evidence="3">SPOR domain-containing protein</fullName>
    </recommendedName>
</protein>
<sequence>MLQISIFIGMFFLCGLTHGQSMPTSKSKIQMTDDQVSALTKNEKNLALKSFRINKSQSTNEFLKTQGYKDDQDSLDAFYKLNPELTASKTLKVDERVHLLLQNQSTNNLANKTNLGEIKPGAIFENDVIRAKTEVDNIQKNLKLNLPNQSNLQTQLKQTQTIVEAAELLRDNDSNLSGIEIALSKFYIDDALRETQNISNSSHPDPTAFMRANETAQNLNEINANIRARRSPHDIRTLTVNLRASTAAAIPEPMWVYVLPTAVFDSPTFYTLDEIKSYLRTFTFSKATSPAIGEIARKGVTLWLGPIHAYEEMANLVQKRKIAKSYTSNRITMSSTSAALDLIWPDDVNVVTQHE</sequence>
<gene>
    <name evidence="1" type="ORF">H8K33_15960</name>
</gene>
<comment type="caution">
    <text evidence="1">The sequence shown here is derived from an EMBL/GenBank/DDBJ whole genome shotgun (WGS) entry which is preliminary data.</text>
</comment>
<evidence type="ECO:0000313" key="1">
    <source>
        <dbReference type="EMBL" id="MBC3833005.1"/>
    </source>
</evidence>
<proteinExistence type="predicted"/>
<organism evidence="1 2">
    <name type="scientific">Undibacterium amnicola</name>
    <dbReference type="NCBI Taxonomy" id="1834038"/>
    <lineage>
        <taxon>Bacteria</taxon>
        <taxon>Pseudomonadati</taxon>
        <taxon>Pseudomonadota</taxon>
        <taxon>Betaproteobacteria</taxon>
        <taxon>Burkholderiales</taxon>
        <taxon>Oxalobacteraceae</taxon>
        <taxon>Undibacterium</taxon>
    </lineage>
</organism>
<name>A0ABR6XU40_9BURK</name>
<evidence type="ECO:0000313" key="2">
    <source>
        <dbReference type="Proteomes" id="UP000643610"/>
    </source>
</evidence>
<dbReference type="RefSeq" id="WP_186892044.1">
    <property type="nucleotide sequence ID" value="NZ_JACOFU010000007.1"/>
</dbReference>
<accession>A0ABR6XU40</accession>
<reference evidence="1 2" key="1">
    <citation type="submission" date="2020-08" db="EMBL/GenBank/DDBJ databases">
        <title>Novel species isolated from subtropical streams in China.</title>
        <authorList>
            <person name="Lu H."/>
        </authorList>
    </citation>
    <scope>NUCLEOTIDE SEQUENCE [LARGE SCALE GENOMIC DNA]</scope>
    <source>
        <strain evidence="1 2">KCTC 52442</strain>
    </source>
</reference>
<evidence type="ECO:0008006" key="3">
    <source>
        <dbReference type="Google" id="ProtNLM"/>
    </source>
</evidence>
<dbReference type="Proteomes" id="UP000643610">
    <property type="component" value="Unassembled WGS sequence"/>
</dbReference>
<dbReference type="EMBL" id="JACOFU010000007">
    <property type="protein sequence ID" value="MBC3833005.1"/>
    <property type="molecule type" value="Genomic_DNA"/>
</dbReference>